<dbReference type="EMBL" id="QGKW02001660">
    <property type="protein sequence ID" value="KAF2582552.1"/>
    <property type="molecule type" value="Genomic_DNA"/>
</dbReference>
<protein>
    <submittedName>
        <fullName evidence="1">Uncharacterized protein</fullName>
    </submittedName>
</protein>
<organism evidence="1 2">
    <name type="scientific">Brassica cretica</name>
    <name type="common">Mustard</name>
    <dbReference type="NCBI Taxonomy" id="69181"/>
    <lineage>
        <taxon>Eukaryota</taxon>
        <taxon>Viridiplantae</taxon>
        <taxon>Streptophyta</taxon>
        <taxon>Embryophyta</taxon>
        <taxon>Tracheophyta</taxon>
        <taxon>Spermatophyta</taxon>
        <taxon>Magnoliopsida</taxon>
        <taxon>eudicotyledons</taxon>
        <taxon>Gunneridae</taxon>
        <taxon>Pentapetalae</taxon>
        <taxon>rosids</taxon>
        <taxon>malvids</taxon>
        <taxon>Brassicales</taxon>
        <taxon>Brassicaceae</taxon>
        <taxon>Brassiceae</taxon>
        <taxon>Brassica</taxon>
    </lineage>
</organism>
<reference evidence="1" key="1">
    <citation type="submission" date="2019-12" db="EMBL/GenBank/DDBJ databases">
        <title>Genome sequencing and annotation of Brassica cretica.</title>
        <authorList>
            <person name="Studholme D.J."/>
            <person name="Sarris P.F."/>
        </authorList>
    </citation>
    <scope>NUCLEOTIDE SEQUENCE</scope>
    <source>
        <strain evidence="1">PFS-001/15</strain>
        <tissue evidence="1">Leaf</tissue>
    </source>
</reference>
<proteinExistence type="predicted"/>
<dbReference type="AlphaFoldDB" id="A0A8S9JM04"/>
<comment type="caution">
    <text evidence="1">The sequence shown here is derived from an EMBL/GenBank/DDBJ whole genome shotgun (WGS) entry which is preliminary data.</text>
</comment>
<evidence type="ECO:0000313" key="1">
    <source>
        <dbReference type="EMBL" id="KAF2582552.1"/>
    </source>
</evidence>
<evidence type="ECO:0000313" key="2">
    <source>
        <dbReference type="Proteomes" id="UP000712281"/>
    </source>
</evidence>
<accession>A0A8S9JM04</accession>
<gene>
    <name evidence="1" type="ORF">F2Q68_00000885</name>
</gene>
<dbReference type="Proteomes" id="UP000712281">
    <property type="component" value="Unassembled WGS sequence"/>
</dbReference>
<sequence>MEPARLVKLRQGIEMLRISKEYEAHTSILDDFSYYDERENEKVGEDGVRKEETSAVEQLSERLQAVSVEDGKEWEKEDLKEKT</sequence>
<name>A0A8S9JM04_BRACR</name>